<reference evidence="4" key="2">
    <citation type="journal article" date="2015" name="ISME J.">
        <title>A new class of marine Euryarchaeota group II from the Mediterranean deep chlorophyll maximum.</title>
        <authorList>
            <person name="Martin-Cuadrado A.B."/>
            <person name="Garcia-Heredia I."/>
            <person name="Molto A.G."/>
            <person name="Lopez-Ubeda R."/>
            <person name="Kimes N."/>
            <person name="Lopez-Garcia P."/>
            <person name="Moreira D."/>
            <person name="Rodriguez-Valera F."/>
        </authorList>
    </citation>
    <scope>NUCLEOTIDE SEQUENCE</scope>
</reference>
<reference evidence="4" key="1">
    <citation type="submission" date="2014-11" db="EMBL/GenBank/DDBJ databases">
        <authorList>
            <person name="Zhu J."/>
            <person name="Qi W."/>
            <person name="Song R."/>
        </authorList>
    </citation>
    <scope>NUCLEOTIDE SEQUENCE</scope>
</reference>
<feature type="domain" description="Nudix hydrolase" evidence="3">
    <location>
        <begin position="5"/>
        <end position="135"/>
    </location>
</feature>
<proteinExistence type="predicted"/>
<name>A0A1B1TG54_9ARCH</name>
<evidence type="ECO:0000259" key="3">
    <source>
        <dbReference type="PROSITE" id="PS51462"/>
    </source>
</evidence>
<dbReference type="InterPro" id="IPR000086">
    <property type="entry name" value="NUDIX_hydrolase_dom"/>
</dbReference>
<organism evidence="4">
    <name type="scientific">uncultured Poseidoniia archaeon</name>
    <dbReference type="NCBI Taxonomy" id="1697135"/>
    <lineage>
        <taxon>Archaea</taxon>
        <taxon>Methanobacteriati</taxon>
        <taxon>Thermoplasmatota</taxon>
        <taxon>Candidatus Poseidoniia</taxon>
        <taxon>environmental samples</taxon>
    </lineage>
</organism>
<dbReference type="InterPro" id="IPR020476">
    <property type="entry name" value="Nudix_hydrolase"/>
</dbReference>
<dbReference type="AlphaFoldDB" id="A0A1B1TG54"/>
<keyword evidence="2" id="KW-0378">Hydrolase</keyword>
<protein>
    <recommendedName>
        <fullName evidence="3">Nudix hydrolase domain-containing protein</fullName>
    </recommendedName>
</protein>
<dbReference type="InterPro" id="IPR015797">
    <property type="entry name" value="NUDIX_hydrolase-like_dom_sf"/>
</dbReference>
<dbReference type="PROSITE" id="PS51462">
    <property type="entry name" value="NUDIX"/>
    <property type="match status" value="1"/>
</dbReference>
<dbReference type="PRINTS" id="PR00502">
    <property type="entry name" value="NUDIXFAMILY"/>
</dbReference>
<dbReference type="SUPFAM" id="SSF55811">
    <property type="entry name" value="Nudix"/>
    <property type="match status" value="1"/>
</dbReference>
<dbReference type="Gene3D" id="3.90.79.10">
    <property type="entry name" value="Nucleoside Triphosphate Pyrophosphohydrolase"/>
    <property type="match status" value="1"/>
</dbReference>
<sequence length="161" mass="17530">MKGLSCDLGVAAVVSLENKILLVKEGMGQFKGKWGLPKGFVDQGELPRDAALRELKEECGLDGEVIGLNSLREKITNGQPAIFIVYDIKIYPGQTAKPCSEIAQVEFVDKGKLDDLDWISQTMKSIASLSKPETKSSIIDYSSVQGHPYLLHLHNGGVSVE</sequence>
<dbReference type="PANTHER" id="PTHR43046:SF14">
    <property type="entry name" value="MUTT_NUDIX FAMILY PROTEIN"/>
    <property type="match status" value="1"/>
</dbReference>
<evidence type="ECO:0000313" key="4">
    <source>
        <dbReference type="EMBL" id="ANV81253.1"/>
    </source>
</evidence>
<comment type="cofactor">
    <cofactor evidence="1">
        <name>Mg(2+)</name>
        <dbReference type="ChEBI" id="CHEBI:18420"/>
    </cofactor>
</comment>
<dbReference type="PANTHER" id="PTHR43046">
    <property type="entry name" value="GDP-MANNOSE MANNOSYL HYDROLASE"/>
    <property type="match status" value="1"/>
</dbReference>
<dbReference type="EMBL" id="KP211932">
    <property type="protein sequence ID" value="ANV81253.1"/>
    <property type="molecule type" value="Genomic_DNA"/>
</dbReference>
<dbReference type="Pfam" id="PF00293">
    <property type="entry name" value="NUDIX"/>
    <property type="match status" value="1"/>
</dbReference>
<accession>A0A1B1TG54</accession>
<dbReference type="PROSITE" id="PS00893">
    <property type="entry name" value="NUDIX_BOX"/>
    <property type="match status" value="1"/>
</dbReference>
<dbReference type="InterPro" id="IPR020084">
    <property type="entry name" value="NUDIX_hydrolase_CS"/>
</dbReference>
<evidence type="ECO:0000256" key="2">
    <source>
        <dbReference type="ARBA" id="ARBA00022801"/>
    </source>
</evidence>
<evidence type="ECO:0000256" key="1">
    <source>
        <dbReference type="ARBA" id="ARBA00001946"/>
    </source>
</evidence>
<dbReference type="GO" id="GO:0016787">
    <property type="term" value="F:hydrolase activity"/>
    <property type="evidence" value="ECO:0007669"/>
    <property type="project" value="UniProtKB-KW"/>
</dbReference>